<dbReference type="EMBL" id="JBHTCQ010000002">
    <property type="protein sequence ID" value="MFC7405594.1"/>
    <property type="molecule type" value="Genomic_DNA"/>
</dbReference>
<dbReference type="Pfam" id="PF13377">
    <property type="entry name" value="Peripla_BP_3"/>
    <property type="match status" value="1"/>
</dbReference>
<dbReference type="SMART" id="SM00354">
    <property type="entry name" value="HTH_LACI"/>
    <property type="match status" value="1"/>
</dbReference>
<keyword evidence="7" id="KW-1185">Reference proteome</keyword>
<keyword evidence="3" id="KW-0804">Transcription</keyword>
<organism evidence="6 7">
    <name type="scientific">Georgenia alba</name>
    <dbReference type="NCBI Taxonomy" id="2233858"/>
    <lineage>
        <taxon>Bacteria</taxon>
        <taxon>Bacillati</taxon>
        <taxon>Actinomycetota</taxon>
        <taxon>Actinomycetes</taxon>
        <taxon>Micrococcales</taxon>
        <taxon>Bogoriellaceae</taxon>
        <taxon>Georgenia</taxon>
    </lineage>
</organism>
<dbReference type="CDD" id="cd01392">
    <property type="entry name" value="HTH_LacI"/>
    <property type="match status" value="1"/>
</dbReference>
<evidence type="ECO:0000256" key="2">
    <source>
        <dbReference type="ARBA" id="ARBA00023125"/>
    </source>
</evidence>
<dbReference type="GO" id="GO:0003677">
    <property type="term" value="F:DNA binding"/>
    <property type="evidence" value="ECO:0007669"/>
    <property type="project" value="UniProtKB-KW"/>
</dbReference>
<dbReference type="InterPro" id="IPR046335">
    <property type="entry name" value="LacI/GalR-like_sensor"/>
</dbReference>
<dbReference type="CDD" id="cd06267">
    <property type="entry name" value="PBP1_LacI_sugar_binding-like"/>
    <property type="match status" value="1"/>
</dbReference>
<dbReference type="Gene3D" id="3.40.50.2300">
    <property type="match status" value="2"/>
</dbReference>
<dbReference type="Pfam" id="PF00356">
    <property type="entry name" value="LacI"/>
    <property type="match status" value="1"/>
</dbReference>
<dbReference type="SUPFAM" id="SSF53822">
    <property type="entry name" value="Periplasmic binding protein-like I"/>
    <property type="match status" value="1"/>
</dbReference>
<dbReference type="RefSeq" id="WP_382394171.1">
    <property type="nucleotide sequence ID" value="NZ_JBHTCQ010000002.1"/>
</dbReference>
<keyword evidence="2 6" id="KW-0238">DNA-binding</keyword>
<feature type="region of interest" description="Disordered" evidence="4">
    <location>
        <begin position="1"/>
        <end position="20"/>
    </location>
</feature>
<evidence type="ECO:0000256" key="4">
    <source>
        <dbReference type="SAM" id="MobiDB-lite"/>
    </source>
</evidence>
<accession>A0ABW2Q7V3</accession>
<gene>
    <name evidence="6" type="ORF">ACFQQL_10790</name>
</gene>
<dbReference type="InterPro" id="IPR000843">
    <property type="entry name" value="HTH_LacI"/>
</dbReference>
<dbReference type="PROSITE" id="PS00356">
    <property type="entry name" value="HTH_LACI_1"/>
    <property type="match status" value="1"/>
</dbReference>
<dbReference type="SUPFAM" id="SSF47413">
    <property type="entry name" value="lambda repressor-like DNA-binding domains"/>
    <property type="match status" value="1"/>
</dbReference>
<dbReference type="PROSITE" id="PS50932">
    <property type="entry name" value="HTH_LACI_2"/>
    <property type="match status" value="1"/>
</dbReference>
<name>A0ABW2Q7V3_9MICO</name>
<evidence type="ECO:0000256" key="1">
    <source>
        <dbReference type="ARBA" id="ARBA00023015"/>
    </source>
</evidence>
<evidence type="ECO:0000313" key="7">
    <source>
        <dbReference type="Proteomes" id="UP001596455"/>
    </source>
</evidence>
<dbReference type="Proteomes" id="UP001596455">
    <property type="component" value="Unassembled WGS sequence"/>
</dbReference>
<evidence type="ECO:0000313" key="6">
    <source>
        <dbReference type="EMBL" id="MFC7405594.1"/>
    </source>
</evidence>
<comment type="caution">
    <text evidence="6">The sequence shown here is derived from an EMBL/GenBank/DDBJ whole genome shotgun (WGS) entry which is preliminary data.</text>
</comment>
<evidence type="ECO:0000256" key="3">
    <source>
        <dbReference type="ARBA" id="ARBA00023163"/>
    </source>
</evidence>
<protein>
    <submittedName>
        <fullName evidence="6">LacI family DNA-binding transcriptional regulator</fullName>
    </submittedName>
</protein>
<dbReference type="Gene3D" id="1.10.260.40">
    <property type="entry name" value="lambda repressor-like DNA-binding domains"/>
    <property type="match status" value="1"/>
</dbReference>
<evidence type="ECO:0000259" key="5">
    <source>
        <dbReference type="PROSITE" id="PS50932"/>
    </source>
</evidence>
<sequence length="347" mass="37778">MAREGSGRPRRRPSVKDVAERAGVSWKTVSNVVNNRTNVRPETRARVEQAIAELGYRTSLVGRQLRSGRTHLLAVALPDLTMPYFAHLAHNIIRAAEARGYTVLISETSGRPEAERYVAGGFDAQFVDGIILRPEGLDSVTVTQAHGPLPLVLLGEPVDGSHLDHVIIDNKSSGREVTQHLHDLGRRSLVFVGAEETRQFGPGWLRMLGFREALEQAGTPVVDVVPAQQFTRESGARAVEDLMERGVRFDGLVCASDLIAVGAMHALRRHGVRVPDDVAVTGWDNLPEGAYSNPTLTTMAPDIETSAERAVELVIRRIEDHDAAPEETVVGHTLVPRESSTGVLAGR</sequence>
<dbReference type="InterPro" id="IPR028082">
    <property type="entry name" value="Peripla_BP_I"/>
</dbReference>
<proteinExistence type="predicted"/>
<dbReference type="PANTHER" id="PTHR30146:SF109">
    <property type="entry name" value="HTH-TYPE TRANSCRIPTIONAL REGULATOR GALS"/>
    <property type="match status" value="1"/>
</dbReference>
<dbReference type="PANTHER" id="PTHR30146">
    <property type="entry name" value="LACI-RELATED TRANSCRIPTIONAL REPRESSOR"/>
    <property type="match status" value="1"/>
</dbReference>
<reference evidence="7" key="1">
    <citation type="journal article" date="2019" name="Int. J. Syst. Evol. Microbiol.">
        <title>The Global Catalogue of Microorganisms (GCM) 10K type strain sequencing project: providing services to taxonomists for standard genome sequencing and annotation.</title>
        <authorList>
            <consortium name="The Broad Institute Genomics Platform"/>
            <consortium name="The Broad Institute Genome Sequencing Center for Infectious Disease"/>
            <person name="Wu L."/>
            <person name="Ma J."/>
        </authorList>
    </citation>
    <scope>NUCLEOTIDE SEQUENCE [LARGE SCALE GENOMIC DNA]</scope>
    <source>
        <strain evidence="7">JCM 1490</strain>
    </source>
</reference>
<dbReference type="InterPro" id="IPR010982">
    <property type="entry name" value="Lambda_DNA-bd_dom_sf"/>
</dbReference>
<keyword evidence="1" id="KW-0805">Transcription regulation</keyword>
<feature type="domain" description="HTH lacI-type" evidence="5">
    <location>
        <begin position="13"/>
        <end position="67"/>
    </location>
</feature>